<protein>
    <submittedName>
        <fullName evidence="1">Uncharacterized protein</fullName>
    </submittedName>
</protein>
<dbReference type="KEGG" id="nwi:Nwi_0736"/>
<reference evidence="1 2" key="1">
    <citation type="journal article" date="2006" name="Appl. Environ. Microbiol.">
        <title>Genome sequence of the chemolithoautotrophic nitrite-oxidizing bacterium Nitrobacter winogradskyi Nb-255.</title>
        <authorList>
            <person name="Starkenburg S.R."/>
            <person name="Chain P.S."/>
            <person name="Sayavedra-Soto L.A."/>
            <person name="Hauser L."/>
            <person name="Land M.L."/>
            <person name="Larimer F.W."/>
            <person name="Malfatti S.A."/>
            <person name="Klotz M.G."/>
            <person name="Bottomley P.J."/>
            <person name="Arp D.J."/>
            <person name="Hickey W.J."/>
        </authorList>
    </citation>
    <scope>NUCLEOTIDE SEQUENCE [LARGE SCALE GENOMIC DNA]</scope>
    <source>
        <strain evidence="2">ATCC 25391 / DSM 10237 / CIP 104748 / NCIMB 11846 / Nb-255</strain>
    </source>
</reference>
<dbReference type="EMBL" id="CP000115">
    <property type="protein sequence ID" value="ABA04002.1"/>
    <property type="molecule type" value="Genomic_DNA"/>
</dbReference>
<organism evidence="1 2">
    <name type="scientific">Nitrobacter winogradskyi (strain ATCC 25391 / DSM 10237 / CIP 104748 / NCIMB 11846 / Nb-255)</name>
    <dbReference type="NCBI Taxonomy" id="323098"/>
    <lineage>
        <taxon>Bacteria</taxon>
        <taxon>Pseudomonadati</taxon>
        <taxon>Pseudomonadota</taxon>
        <taxon>Alphaproteobacteria</taxon>
        <taxon>Hyphomicrobiales</taxon>
        <taxon>Nitrobacteraceae</taxon>
        <taxon>Nitrobacter</taxon>
    </lineage>
</organism>
<name>Q3SUN9_NITWN</name>
<dbReference type="AlphaFoldDB" id="Q3SUN9"/>
<gene>
    <name evidence="1" type="ordered locus">Nwi_0736</name>
</gene>
<sequence length="288" mass="33163">MMKVGRKVIVAHACLLSAVTGRAEAYRTKRELVKEYIPLRSCRSHQRSWKLCELPGFDLSCGKPILALARVSNLSARKGRGRALSGSRQVPGATPKNRRYRNAKISEHRLKRVVECFARDLTAAETVKATKLSAPTVNLIFHRLRERMRDHGLFIPQFGDEPHPLKEVFNPKHRGVPEHLHDLHAIERIHRILCAQHLKGFERLPASEPKNVEKAIRLLRFNGMQPKRRYQIWEALKQAEVDTGASTTRPFDPRHIHKDSDILINELHINPQDAFFAYLWALLLRQPF</sequence>
<keyword evidence="2" id="KW-1185">Reference proteome</keyword>
<accession>Q3SUN9</accession>
<proteinExistence type="predicted"/>
<dbReference type="HOGENOM" id="CLU_965877_0_0_5"/>
<evidence type="ECO:0000313" key="1">
    <source>
        <dbReference type="EMBL" id="ABA04002.1"/>
    </source>
</evidence>
<evidence type="ECO:0000313" key="2">
    <source>
        <dbReference type="Proteomes" id="UP000002531"/>
    </source>
</evidence>
<dbReference type="Proteomes" id="UP000002531">
    <property type="component" value="Chromosome"/>
</dbReference>